<dbReference type="CDD" id="cd00222">
    <property type="entry name" value="CollagenBindB"/>
    <property type="match status" value="1"/>
</dbReference>
<keyword evidence="13" id="KW-1185">Reference proteome</keyword>
<feature type="domain" description="DUF7926" evidence="11">
    <location>
        <begin position="206"/>
        <end position="366"/>
    </location>
</feature>
<feature type="domain" description="DUF5979" evidence="10">
    <location>
        <begin position="370"/>
        <end position="503"/>
    </location>
</feature>
<dbReference type="RefSeq" id="WP_377937840.1">
    <property type="nucleotide sequence ID" value="NZ_JBHTHQ010000011.1"/>
</dbReference>
<keyword evidence="5" id="KW-0572">Peptidoglycan-anchor</keyword>
<evidence type="ECO:0000256" key="1">
    <source>
        <dbReference type="ARBA" id="ARBA00004168"/>
    </source>
</evidence>
<organism evidence="12 13">
    <name type="scientific">Alloscardovia venturai</name>
    <dbReference type="NCBI Taxonomy" id="1769421"/>
    <lineage>
        <taxon>Bacteria</taxon>
        <taxon>Bacillati</taxon>
        <taxon>Actinomycetota</taxon>
        <taxon>Actinomycetes</taxon>
        <taxon>Bifidobacteriales</taxon>
        <taxon>Bifidobacteriaceae</taxon>
        <taxon>Alloscardovia</taxon>
    </lineage>
</organism>
<evidence type="ECO:0000259" key="11">
    <source>
        <dbReference type="Pfam" id="PF25548"/>
    </source>
</evidence>
<feature type="compositionally biased region" description="Polar residues" evidence="6">
    <location>
        <begin position="618"/>
        <end position="627"/>
    </location>
</feature>
<protein>
    <submittedName>
        <fullName evidence="12">Cna B-type domain-containing protein</fullName>
    </submittedName>
</protein>
<dbReference type="Gene3D" id="2.60.40.1140">
    <property type="entry name" value="Collagen-binding surface protein Cna, B-type domain"/>
    <property type="match status" value="2"/>
</dbReference>
<feature type="domain" description="SDR-like Ig" evidence="9">
    <location>
        <begin position="78"/>
        <end position="175"/>
    </location>
</feature>
<dbReference type="EMBL" id="JBHTHQ010000011">
    <property type="protein sequence ID" value="MFD0704385.1"/>
    <property type="molecule type" value="Genomic_DNA"/>
</dbReference>
<feature type="domain" description="CNA-B" evidence="8">
    <location>
        <begin position="511"/>
        <end position="601"/>
    </location>
</feature>
<evidence type="ECO:0000256" key="3">
    <source>
        <dbReference type="ARBA" id="ARBA00022525"/>
    </source>
</evidence>
<dbReference type="Pfam" id="PF05738">
    <property type="entry name" value="Cna_B"/>
    <property type="match status" value="1"/>
</dbReference>
<dbReference type="Pfam" id="PF19407">
    <property type="entry name" value="DUF5979"/>
    <property type="match status" value="1"/>
</dbReference>
<comment type="subcellular location">
    <subcellularLocation>
        <location evidence="1">Secreted</location>
        <location evidence="1">Cell wall</location>
        <topology evidence="1">Peptidoglycan-anchor</topology>
    </subcellularLocation>
</comment>
<feature type="region of interest" description="Disordered" evidence="6">
    <location>
        <begin position="601"/>
        <end position="627"/>
    </location>
</feature>
<evidence type="ECO:0000259" key="10">
    <source>
        <dbReference type="Pfam" id="PF19407"/>
    </source>
</evidence>
<evidence type="ECO:0000313" key="13">
    <source>
        <dbReference type="Proteomes" id="UP001597036"/>
    </source>
</evidence>
<sequence length="662" mass="71269">MKTATDAIRGKNYVRKIVLGLLAFVSLVALAVNVPAGLVHSAHAQTVAGITVTDASFTKTDENGNPFSDENGTTLDAHYYAGFSFKWKADLDADIKAGDSFTINLGSNFTAKESKTYEMKDINGYGTIGNCTVVTGSNEATCTFTDGLTAAKNQGLHLVNGSLSYVVKVNDSSTSNTHNITINGETYSVPTPGGIIAWNPEQPTPLFKRHDPMTSTSTSVHWQIKFGPSEIKSGMDDSHKISTDGTAVSTLTFQEHYKAPLTAPSVVTLGYNVYGTLEPSQKIADSNSPANGFTITLDNEKQQISVTGPFRNDRNYNLDFDTPITGGMVEGQIYYNSVNLVGNTAQNSDSVYWIRSGKADVNLAPGFGTFTLFKKIDGTQSQSVDASKKFKVTVKYELPHGNTVDTYKGRMNGQDWKAPGTVNASKTGGTISMEVSQSTPVLVDESFPIDTKITVTENSDSLTYDSDKDLAWSTPTYTVDSKNTQEITIQDQRNTPMTITNHVNKAEKTSVSVKKVWDDENDRDGKRADSIKVQLYANNEPSGKAVTLNSDNDWQHTWSNLLKKTNGTGNEITYTVKEVNVPAGYTSTTSGDAQNGFTIVNAHTPTTPVPTKKPTTPSKSAQVPTTQSGLARTGSDIVTVFGAVVALLAVAAGVTVLHKRLQ</sequence>
<evidence type="ECO:0000256" key="2">
    <source>
        <dbReference type="ARBA" id="ARBA00022512"/>
    </source>
</evidence>
<dbReference type="InterPro" id="IPR008454">
    <property type="entry name" value="Collagen-bd_Cna-like_B-typ_dom"/>
</dbReference>
<reference evidence="13" key="1">
    <citation type="journal article" date="2019" name="Int. J. Syst. Evol. Microbiol.">
        <title>The Global Catalogue of Microorganisms (GCM) 10K type strain sequencing project: providing services to taxonomists for standard genome sequencing and annotation.</title>
        <authorList>
            <consortium name="The Broad Institute Genomics Platform"/>
            <consortium name="The Broad Institute Genome Sequencing Center for Infectious Disease"/>
            <person name="Wu L."/>
            <person name="Ma J."/>
        </authorList>
    </citation>
    <scope>NUCLEOTIDE SEQUENCE [LARGE SCALE GENOMIC DNA]</scope>
    <source>
        <strain evidence="13">CCM 8604</strain>
    </source>
</reference>
<keyword evidence="4" id="KW-0732">Signal</keyword>
<name>A0ABW2Y2A8_9BIFI</name>
<keyword evidence="7" id="KW-0472">Membrane</keyword>
<dbReference type="Proteomes" id="UP001597036">
    <property type="component" value="Unassembled WGS sequence"/>
</dbReference>
<keyword evidence="7" id="KW-1133">Transmembrane helix</keyword>
<evidence type="ECO:0000256" key="5">
    <source>
        <dbReference type="ARBA" id="ARBA00023088"/>
    </source>
</evidence>
<dbReference type="Pfam" id="PF25548">
    <property type="entry name" value="DUF7926"/>
    <property type="match status" value="1"/>
</dbReference>
<evidence type="ECO:0000259" key="9">
    <source>
        <dbReference type="Pfam" id="PF17961"/>
    </source>
</evidence>
<dbReference type="InterPro" id="IPR057686">
    <property type="entry name" value="DUF7926"/>
</dbReference>
<dbReference type="InterPro" id="IPR008966">
    <property type="entry name" value="Adhesion_dom_sf"/>
</dbReference>
<evidence type="ECO:0000256" key="4">
    <source>
        <dbReference type="ARBA" id="ARBA00022729"/>
    </source>
</evidence>
<dbReference type="SUPFAM" id="SSF49401">
    <property type="entry name" value="Bacterial adhesins"/>
    <property type="match status" value="1"/>
</dbReference>
<dbReference type="SUPFAM" id="SSF49478">
    <property type="entry name" value="Cna protein B-type domain"/>
    <property type="match status" value="1"/>
</dbReference>
<evidence type="ECO:0000256" key="6">
    <source>
        <dbReference type="SAM" id="MobiDB-lite"/>
    </source>
</evidence>
<keyword evidence="3" id="KW-0964">Secreted</keyword>
<evidence type="ECO:0000256" key="7">
    <source>
        <dbReference type="SAM" id="Phobius"/>
    </source>
</evidence>
<dbReference type="Pfam" id="PF17961">
    <property type="entry name" value="Big_8"/>
    <property type="match status" value="1"/>
</dbReference>
<feature type="transmembrane region" description="Helical" evidence="7">
    <location>
        <begin position="637"/>
        <end position="657"/>
    </location>
</feature>
<keyword evidence="7" id="KW-0812">Transmembrane</keyword>
<keyword evidence="2" id="KW-0134">Cell wall</keyword>
<dbReference type="InterPro" id="IPR011252">
    <property type="entry name" value="Fibrogen-bd_dom1"/>
</dbReference>
<dbReference type="InterPro" id="IPR041171">
    <property type="entry name" value="SDR_Ig"/>
</dbReference>
<dbReference type="InterPro" id="IPR046022">
    <property type="entry name" value="DUF5979"/>
</dbReference>
<feature type="compositionally biased region" description="Low complexity" evidence="6">
    <location>
        <begin position="604"/>
        <end position="617"/>
    </location>
</feature>
<evidence type="ECO:0000313" key="12">
    <source>
        <dbReference type="EMBL" id="MFD0704385.1"/>
    </source>
</evidence>
<dbReference type="Gene3D" id="2.60.40.1280">
    <property type="match status" value="1"/>
</dbReference>
<proteinExistence type="predicted"/>
<gene>
    <name evidence="12" type="ORF">ACFQY8_01280</name>
</gene>
<comment type="caution">
    <text evidence="12">The sequence shown here is derived from an EMBL/GenBank/DDBJ whole genome shotgun (WGS) entry which is preliminary data.</text>
</comment>
<accession>A0ABW2Y2A8</accession>
<evidence type="ECO:0000259" key="8">
    <source>
        <dbReference type="Pfam" id="PF05738"/>
    </source>
</evidence>